<dbReference type="Proteomes" id="UP000235965">
    <property type="component" value="Unassembled WGS sequence"/>
</dbReference>
<gene>
    <name evidence="1" type="ORF">B7P43_G03493</name>
</gene>
<dbReference type="PANTHER" id="PTHR21301">
    <property type="entry name" value="REVERSE TRANSCRIPTASE"/>
    <property type="match status" value="1"/>
</dbReference>
<feature type="non-terminal residue" evidence="1">
    <location>
        <position position="1"/>
    </location>
</feature>
<accession>A0A2J7QZJ9</accession>
<dbReference type="PANTHER" id="PTHR21301:SF10">
    <property type="entry name" value="REVERSE TRANSCRIPTASE DOMAIN-CONTAINING PROTEIN"/>
    <property type="match status" value="1"/>
</dbReference>
<dbReference type="AlphaFoldDB" id="A0A2J7QZJ9"/>
<evidence type="ECO:0000313" key="1">
    <source>
        <dbReference type="EMBL" id="PNF34011.1"/>
    </source>
</evidence>
<dbReference type="InParanoid" id="A0A2J7QZJ9"/>
<keyword evidence="2" id="KW-1185">Reference proteome</keyword>
<protein>
    <submittedName>
        <fullName evidence="1">Uncharacterized protein</fullName>
    </submittedName>
</protein>
<dbReference type="EMBL" id="NEVH01009068">
    <property type="protein sequence ID" value="PNF34011.1"/>
    <property type="molecule type" value="Genomic_DNA"/>
</dbReference>
<evidence type="ECO:0000313" key="2">
    <source>
        <dbReference type="Proteomes" id="UP000235965"/>
    </source>
</evidence>
<sequence length="141" mass="16905">STLNEFNTIHHKFKFKMEQQSQNKLNYLDLSITTNNELKFEIYRKPTSTDLILHNTSCHPYEHKAAINYLRNRINTYVEHIESFYIYELTKQNLQMNQALTNSYNPIYDKSKIRCKKYNISQNHLPISTEHHPYPTGPHHH</sequence>
<name>A0A2J7QZJ9_9NEOP</name>
<comment type="caution">
    <text evidence="1">The sequence shown here is derived from an EMBL/GenBank/DDBJ whole genome shotgun (WGS) entry which is preliminary data.</text>
</comment>
<organism evidence="1 2">
    <name type="scientific">Cryptotermes secundus</name>
    <dbReference type="NCBI Taxonomy" id="105785"/>
    <lineage>
        <taxon>Eukaryota</taxon>
        <taxon>Metazoa</taxon>
        <taxon>Ecdysozoa</taxon>
        <taxon>Arthropoda</taxon>
        <taxon>Hexapoda</taxon>
        <taxon>Insecta</taxon>
        <taxon>Pterygota</taxon>
        <taxon>Neoptera</taxon>
        <taxon>Polyneoptera</taxon>
        <taxon>Dictyoptera</taxon>
        <taxon>Blattodea</taxon>
        <taxon>Blattoidea</taxon>
        <taxon>Termitoidae</taxon>
        <taxon>Kalotermitidae</taxon>
        <taxon>Cryptotermitinae</taxon>
        <taxon>Cryptotermes</taxon>
    </lineage>
</organism>
<proteinExistence type="predicted"/>
<reference evidence="1 2" key="1">
    <citation type="submission" date="2017-12" db="EMBL/GenBank/DDBJ databases">
        <title>Hemimetabolous genomes reveal molecular basis of termite eusociality.</title>
        <authorList>
            <person name="Harrison M.C."/>
            <person name="Jongepier E."/>
            <person name="Robertson H.M."/>
            <person name="Arning N."/>
            <person name="Bitard-Feildel T."/>
            <person name="Chao H."/>
            <person name="Childers C.P."/>
            <person name="Dinh H."/>
            <person name="Doddapaneni H."/>
            <person name="Dugan S."/>
            <person name="Gowin J."/>
            <person name="Greiner C."/>
            <person name="Han Y."/>
            <person name="Hu H."/>
            <person name="Hughes D.S.T."/>
            <person name="Huylmans A.-K."/>
            <person name="Kemena C."/>
            <person name="Kremer L.P.M."/>
            <person name="Lee S.L."/>
            <person name="Lopez-Ezquerra A."/>
            <person name="Mallet L."/>
            <person name="Monroy-Kuhn J.M."/>
            <person name="Moser A."/>
            <person name="Murali S.C."/>
            <person name="Muzny D.M."/>
            <person name="Otani S."/>
            <person name="Piulachs M.-D."/>
            <person name="Poelchau M."/>
            <person name="Qu J."/>
            <person name="Schaub F."/>
            <person name="Wada-Katsumata A."/>
            <person name="Worley K.C."/>
            <person name="Xie Q."/>
            <person name="Ylla G."/>
            <person name="Poulsen M."/>
            <person name="Gibbs R.A."/>
            <person name="Schal C."/>
            <person name="Richards S."/>
            <person name="Belles X."/>
            <person name="Korb J."/>
            <person name="Bornberg-Bauer E."/>
        </authorList>
    </citation>
    <scope>NUCLEOTIDE SEQUENCE [LARGE SCALE GENOMIC DNA]</scope>
    <source>
        <tissue evidence="1">Whole body</tissue>
    </source>
</reference>